<keyword evidence="3" id="KW-1185">Reference proteome</keyword>
<evidence type="ECO:0000256" key="1">
    <source>
        <dbReference type="SAM" id="SignalP"/>
    </source>
</evidence>
<reference evidence="2" key="1">
    <citation type="journal article" date="2022" name="Int. J. Mol. Sci.">
        <title>Draft Genome of Tanacetum Coccineum: Genomic Comparison of Closely Related Tanacetum-Family Plants.</title>
        <authorList>
            <person name="Yamashiro T."/>
            <person name="Shiraishi A."/>
            <person name="Nakayama K."/>
            <person name="Satake H."/>
        </authorList>
    </citation>
    <scope>NUCLEOTIDE SEQUENCE</scope>
</reference>
<accession>A0ABQ5J1D5</accession>
<sequence>MRFRIMILRLFCLLLIVKWVEKVHLMACGSFLRQLLNWLFRGVWMVMETRVNHHPKLKFLTSTFKANADASPPKHAVAFVNGDQYYGAKASINVWTLCHSYWLSLVSDLLGKHSDLMEGFSSFWERCENIGMAVFTKKWSSVSDLCMFELLDNSSQLEGVGDDSIADDNCLLEVHSENVNVTHVGVSSLSKCRDLNV</sequence>
<dbReference type="EMBL" id="BQNB010021430">
    <property type="protein sequence ID" value="GJU06308.1"/>
    <property type="molecule type" value="Genomic_DNA"/>
</dbReference>
<feature type="signal peptide" evidence="1">
    <location>
        <begin position="1"/>
        <end position="22"/>
    </location>
</feature>
<evidence type="ECO:0000313" key="2">
    <source>
        <dbReference type="EMBL" id="GJU06308.1"/>
    </source>
</evidence>
<proteinExistence type="predicted"/>
<gene>
    <name evidence="2" type="ORF">Tco_1122738</name>
</gene>
<reference evidence="2" key="2">
    <citation type="submission" date="2022-01" db="EMBL/GenBank/DDBJ databases">
        <authorList>
            <person name="Yamashiro T."/>
            <person name="Shiraishi A."/>
            <person name="Satake H."/>
            <person name="Nakayama K."/>
        </authorList>
    </citation>
    <scope>NUCLEOTIDE SEQUENCE</scope>
</reference>
<organism evidence="2 3">
    <name type="scientific">Tanacetum coccineum</name>
    <dbReference type="NCBI Taxonomy" id="301880"/>
    <lineage>
        <taxon>Eukaryota</taxon>
        <taxon>Viridiplantae</taxon>
        <taxon>Streptophyta</taxon>
        <taxon>Embryophyta</taxon>
        <taxon>Tracheophyta</taxon>
        <taxon>Spermatophyta</taxon>
        <taxon>Magnoliopsida</taxon>
        <taxon>eudicotyledons</taxon>
        <taxon>Gunneridae</taxon>
        <taxon>Pentapetalae</taxon>
        <taxon>asterids</taxon>
        <taxon>campanulids</taxon>
        <taxon>Asterales</taxon>
        <taxon>Asteraceae</taxon>
        <taxon>Asteroideae</taxon>
        <taxon>Anthemideae</taxon>
        <taxon>Anthemidinae</taxon>
        <taxon>Tanacetum</taxon>
    </lineage>
</organism>
<feature type="chain" id="PRO_5047361992" evidence="1">
    <location>
        <begin position="23"/>
        <end position="197"/>
    </location>
</feature>
<protein>
    <submittedName>
        <fullName evidence="2">Uncharacterized protein</fullName>
    </submittedName>
</protein>
<name>A0ABQ5J1D5_9ASTR</name>
<evidence type="ECO:0000313" key="3">
    <source>
        <dbReference type="Proteomes" id="UP001151760"/>
    </source>
</evidence>
<comment type="caution">
    <text evidence="2">The sequence shown here is derived from an EMBL/GenBank/DDBJ whole genome shotgun (WGS) entry which is preliminary data.</text>
</comment>
<keyword evidence="1" id="KW-0732">Signal</keyword>
<dbReference type="Proteomes" id="UP001151760">
    <property type="component" value="Unassembled WGS sequence"/>
</dbReference>